<sequence>MNSKDIIRFLNIAEKLKCELRHSWTSTMRQESVAEHSWRLCIFSWLIKDQLQDQYDMDKVMKMCLFHDLGEAITSDIPSFCKNEEDTRKEEAAVNQIISMLDNDLRSELDKLFIEMKEQQSKEARLFKALDKLEAVIQHNESPIETWIPLEFELNKTYANEEVRGIALLEGLREVVRQDTIKKLGDKEKELRARRPVGL</sequence>
<reference evidence="9 10" key="1">
    <citation type="submission" date="2013-12" db="EMBL/GenBank/DDBJ databases">
        <authorList>
            <consortium name="DOE Joint Genome Institute"/>
            <person name="Smidt H."/>
            <person name="Huntemann M."/>
            <person name="Han J."/>
            <person name="Chen A."/>
            <person name="Kyrpides N."/>
            <person name="Mavromatis K."/>
            <person name="Markowitz V."/>
            <person name="Palaniappan K."/>
            <person name="Ivanova N."/>
            <person name="Schaumberg A."/>
            <person name="Pati A."/>
            <person name="Liolios K."/>
            <person name="Nordberg H.P."/>
            <person name="Cantor M.N."/>
            <person name="Hua S.X."/>
            <person name="Woyke T."/>
        </authorList>
    </citation>
    <scope>NUCLEOTIDE SEQUENCE [LARGE SCALE GENOMIC DNA]</scope>
    <source>
        <strain evidence="10">DSM 15288</strain>
    </source>
</reference>
<dbReference type="OrthoDB" id="9796032at2"/>
<feature type="domain" description="HD/PDEase" evidence="8">
    <location>
        <begin position="29"/>
        <end position="145"/>
    </location>
</feature>
<dbReference type="InterPro" id="IPR039356">
    <property type="entry name" value="YfbR/HDDC2"/>
</dbReference>
<dbReference type="EMBL" id="CP007032">
    <property type="protein sequence ID" value="AHF06160.1"/>
    <property type="molecule type" value="Genomic_DNA"/>
</dbReference>
<dbReference type="GO" id="GO:0046872">
    <property type="term" value="F:metal ion binding"/>
    <property type="evidence" value="ECO:0007669"/>
    <property type="project" value="UniProtKB-KW"/>
</dbReference>
<evidence type="ECO:0000256" key="4">
    <source>
        <dbReference type="ARBA" id="ARBA00011738"/>
    </source>
</evidence>
<evidence type="ECO:0000256" key="7">
    <source>
        <dbReference type="ARBA" id="ARBA00022801"/>
    </source>
</evidence>
<dbReference type="eggNOG" id="COG1896">
    <property type="taxonomic scope" value="Bacteria"/>
</dbReference>
<evidence type="ECO:0000256" key="6">
    <source>
        <dbReference type="ARBA" id="ARBA00022723"/>
    </source>
</evidence>
<keyword evidence="10" id="KW-1185">Reference proteome</keyword>
<dbReference type="InterPro" id="IPR006674">
    <property type="entry name" value="HD_domain"/>
</dbReference>
<dbReference type="HOGENOM" id="CLU_039453_5_0_9"/>
<comment type="cofactor">
    <cofactor evidence="2">
        <name>Mn(2+)</name>
        <dbReference type="ChEBI" id="CHEBI:29035"/>
    </cofactor>
</comment>
<dbReference type="CDD" id="cd00077">
    <property type="entry name" value="HDc"/>
    <property type="match status" value="1"/>
</dbReference>
<comment type="cofactor">
    <cofactor evidence="3">
        <name>Co(2+)</name>
        <dbReference type="ChEBI" id="CHEBI:48828"/>
    </cofactor>
</comment>
<dbReference type="SMART" id="SM00471">
    <property type="entry name" value="HDc"/>
    <property type="match status" value="1"/>
</dbReference>
<name>W0E5P1_9FIRM</name>
<comment type="catalytic activity">
    <reaction evidence="1">
        <text>a 2'-deoxyribonucleoside 5'-phosphate + H2O = a 2'-deoxyribonucleoside + phosphate</text>
        <dbReference type="Rhea" id="RHEA:36167"/>
        <dbReference type="ChEBI" id="CHEBI:15377"/>
        <dbReference type="ChEBI" id="CHEBI:18274"/>
        <dbReference type="ChEBI" id="CHEBI:43474"/>
        <dbReference type="ChEBI" id="CHEBI:65317"/>
        <dbReference type="EC" id="3.1.3.89"/>
    </reaction>
</comment>
<protein>
    <recommendedName>
        <fullName evidence="5">5'-deoxynucleotidase</fullName>
        <ecNumber evidence="5">3.1.3.89</ecNumber>
    </recommendedName>
</protein>
<evidence type="ECO:0000313" key="9">
    <source>
        <dbReference type="EMBL" id="AHF06160.1"/>
    </source>
</evidence>
<dbReference type="KEGG" id="dmt:DESME_03160"/>
<dbReference type="GO" id="GO:0002953">
    <property type="term" value="F:5'-deoxynucleotidase activity"/>
    <property type="evidence" value="ECO:0007669"/>
    <property type="project" value="UniProtKB-EC"/>
</dbReference>
<dbReference type="Pfam" id="PF13023">
    <property type="entry name" value="HD_3"/>
    <property type="match status" value="1"/>
</dbReference>
<dbReference type="PANTHER" id="PTHR11845:SF13">
    <property type="entry name" value="5'-DEOXYNUCLEOTIDASE HDDC2"/>
    <property type="match status" value="1"/>
</dbReference>
<evidence type="ECO:0000256" key="2">
    <source>
        <dbReference type="ARBA" id="ARBA00001936"/>
    </source>
</evidence>
<evidence type="ECO:0000256" key="5">
    <source>
        <dbReference type="ARBA" id="ARBA00012964"/>
    </source>
</evidence>
<dbReference type="AlphaFoldDB" id="W0E5P1"/>
<keyword evidence="7 9" id="KW-0378">Hydrolase</keyword>
<dbReference type="Gene3D" id="1.10.3210.10">
    <property type="entry name" value="Hypothetical protein af1432"/>
    <property type="match status" value="1"/>
</dbReference>
<dbReference type="Proteomes" id="UP000010847">
    <property type="component" value="Chromosome"/>
</dbReference>
<dbReference type="RefSeq" id="WP_006715344.1">
    <property type="nucleotide sequence ID" value="NZ_CP007032.1"/>
</dbReference>
<evidence type="ECO:0000256" key="3">
    <source>
        <dbReference type="ARBA" id="ARBA00001941"/>
    </source>
</evidence>
<accession>W0E5P1</accession>
<dbReference type="GO" id="GO:0005737">
    <property type="term" value="C:cytoplasm"/>
    <property type="evidence" value="ECO:0007669"/>
    <property type="project" value="TreeGrafter"/>
</dbReference>
<dbReference type="SUPFAM" id="SSF109604">
    <property type="entry name" value="HD-domain/PDEase-like"/>
    <property type="match status" value="1"/>
</dbReference>
<evidence type="ECO:0000313" key="10">
    <source>
        <dbReference type="Proteomes" id="UP000010847"/>
    </source>
</evidence>
<evidence type="ECO:0000256" key="1">
    <source>
        <dbReference type="ARBA" id="ARBA00001638"/>
    </source>
</evidence>
<keyword evidence="6" id="KW-0479">Metal-binding</keyword>
<comment type="subunit">
    <text evidence="4">Homodimer.</text>
</comment>
<dbReference type="EC" id="3.1.3.89" evidence="5"/>
<evidence type="ECO:0000259" key="8">
    <source>
        <dbReference type="SMART" id="SM00471"/>
    </source>
</evidence>
<proteinExistence type="predicted"/>
<dbReference type="PANTHER" id="PTHR11845">
    <property type="entry name" value="5'-DEOXYNUCLEOTIDASE HDDC2"/>
    <property type="match status" value="1"/>
</dbReference>
<dbReference type="InterPro" id="IPR003607">
    <property type="entry name" value="HD/PDEase_dom"/>
</dbReference>
<gene>
    <name evidence="9" type="ORF">DESME_03160</name>
</gene>
<organism evidence="9 10">
    <name type="scientific">Desulfitobacterium metallireducens DSM 15288</name>
    <dbReference type="NCBI Taxonomy" id="871968"/>
    <lineage>
        <taxon>Bacteria</taxon>
        <taxon>Bacillati</taxon>
        <taxon>Bacillota</taxon>
        <taxon>Clostridia</taxon>
        <taxon>Eubacteriales</taxon>
        <taxon>Desulfitobacteriaceae</taxon>
        <taxon>Desulfitobacterium</taxon>
    </lineage>
</organism>